<gene>
    <name evidence="3" type="ORF">Forpi1262_v013669</name>
</gene>
<comment type="caution">
    <text evidence="3">The sequence shown here is derived from an EMBL/GenBank/DDBJ whole genome shotgun (WGS) entry which is preliminary data.</text>
</comment>
<feature type="domain" description="C2H2-type" evidence="2">
    <location>
        <begin position="107"/>
        <end position="130"/>
    </location>
</feature>
<proteinExistence type="predicted"/>
<dbReference type="Proteomes" id="UP000693942">
    <property type="component" value="Unassembled WGS sequence"/>
</dbReference>
<dbReference type="InterPro" id="IPR013087">
    <property type="entry name" value="Znf_C2H2_type"/>
</dbReference>
<dbReference type="AlphaFoldDB" id="A0A8J5PY07"/>
<accession>A0A8J5PY07</accession>
<evidence type="ECO:0000313" key="3">
    <source>
        <dbReference type="EMBL" id="KAG7425832.1"/>
    </source>
</evidence>
<dbReference type="Pfam" id="PF12013">
    <property type="entry name" value="OrsD"/>
    <property type="match status" value="1"/>
</dbReference>
<feature type="domain" description="C2H2-type" evidence="2">
    <location>
        <begin position="38"/>
        <end position="62"/>
    </location>
</feature>
<dbReference type="InterPro" id="IPR022698">
    <property type="entry name" value="OrsD"/>
</dbReference>
<feature type="compositionally biased region" description="Acidic residues" evidence="1">
    <location>
        <begin position="269"/>
        <end position="292"/>
    </location>
</feature>
<feature type="region of interest" description="Disordered" evidence="1">
    <location>
        <begin position="261"/>
        <end position="329"/>
    </location>
</feature>
<organism evidence="3 4">
    <name type="scientific">Fusarium oxysporum f. sp. raphani</name>
    <dbReference type="NCBI Taxonomy" id="96318"/>
    <lineage>
        <taxon>Eukaryota</taxon>
        <taxon>Fungi</taxon>
        <taxon>Dikarya</taxon>
        <taxon>Ascomycota</taxon>
        <taxon>Pezizomycotina</taxon>
        <taxon>Sordariomycetes</taxon>
        <taxon>Hypocreomycetidae</taxon>
        <taxon>Hypocreales</taxon>
        <taxon>Nectriaceae</taxon>
        <taxon>Fusarium</taxon>
        <taxon>Fusarium oxysporum species complex</taxon>
    </lineage>
</organism>
<dbReference type="EMBL" id="JAELUR010000011">
    <property type="protein sequence ID" value="KAG7425832.1"/>
    <property type="molecule type" value="Genomic_DNA"/>
</dbReference>
<evidence type="ECO:0000259" key="2">
    <source>
        <dbReference type="SMART" id="SM00355"/>
    </source>
</evidence>
<reference evidence="3" key="1">
    <citation type="submission" date="2021-04" db="EMBL/GenBank/DDBJ databases">
        <title>First draft genome resource for Brassicaceae pathogens Fusarium oxysporum f. sp. raphani and Fusarium oxysporum f. sp. rapae.</title>
        <authorList>
            <person name="Asai S."/>
        </authorList>
    </citation>
    <scope>NUCLEOTIDE SEQUENCE</scope>
    <source>
        <strain evidence="3">Tf1262</strain>
    </source>
</reference>
<dbReference type="SMART" id="SM00355">
    <property type="entry name" value="ZnF_C2H2"/>
    <property type="match status" value="2"/>
</dbReference>
<evidence type="ECO:0000256" key="1">
    <source>
        <dbReference type="SAM" id="MobiDB-lite"/>
    </source>
</evidence>
<evidence type="ECO:0000313" key="4">
    <source>
        <dbReference type="Proteomes" id="UP000693942"/>
    </source>
</evidence>
<sequence>MSDNEDRTQARLYSQLSSNELAKLDRLGLHLNSPEPAIICKQCGYAITADKDRVSRHLGEIHKVDKAIRRGLNKLIRSLNLPDPKSLRLRPDGSAPHPHLKSLTGASSCRHCGLRSTSDVVLQSHLRETHPVEIELARKSGRHWLREHIKTGLTLQSWTAQGVHKSWIIKIEGAQTSKRQANANILLQETPDAIRDFAQQLFAEEQQRLDLRPRGQDLLHDATQANLMTNWMRRTGWENLLQDARRDILIAITSLLSDICGSDDRSDLGQDEDVDDDAEEDEDEDEDEDEGQESGNGSDNDYVEWPGEDIHDGSDGYSSTMDSPGRGTIAPVDPAADLVLRLAYYMVTEDFEDGRSSSTMLVFFSAVRGLSGTGGEGYLRPHRFTPILSRLIYCVRLIFIEATLPQFEHFYVNIACRPRHGQLETLNAARRDRMCDGTMSPMGEFFSLLDYGRALRRSEGPVYHFYWSEDGQTLSWDGQDHLTMTQFRSLAHEALRQASAHCKRLMYDWDPGDVDLANVRDRLSNTTNGYSFVSDPANGLEDAYLELFMRACVSPVDGLLRKQGRDQSSWDVRAARAYLSAHDDLLRCVMVLIQVDWGQACRISELLTLECCNTASRLRGICNYGARLCAVTRSHKARLTTNNEFQVARFFSPAVSKLMYRYLVYIRPTALAVLRKCFQYNPSAVLLFTPLHRQATWTTKTFTDELRRLSESVPGIAFRMGAQLYRQISIAITERHFQRYRRGYSICMAKRP</sequence>
<name>A0A8J5PY07_FUSOX</name>
<protein>
    <recommendedName>
        <fullName evidence="2">C2H2-type domain-containing protein</fullName>
    </recommendedName>
</protein>